<dbReference type="STRING" id="7395.A0A1A9VJT5"/>
<dbReference type="Gene3D" id="2.30.30.220">
    <property type="entry name" value="SspB-like"/>
    <property type="match status" value="1"/>
</dbReference>
<keyword evidence="1" id="KW-0732">Signal</keyword>
<evidence type="ECO:0000313" key="3">
    <source>
        <dbReference type="Proteomes" id="UP000078200"/>
    </source>
</evidence>
<evidence type="ECO:0000256" key="1">
    <source>
        <dbReference type="SAM" id="SignalP"/>
    </source>
</evidence>
<protein>
    <submittedName>
        <fullName evidence="2">Uncharacterized protein</fullName>
    </submittedName>
</protein>
<dbReference type="AlphaFoldDB" id="A0A1A9VJT5"/>
<dbReference type="SUPFAM" id="SSF56925">
    <property type="entry name" value="OMPA-like"/>
    <property type="match status" value="1"/>
</dbReference>
<name>A0A1A9VJT5_GLOAU</name>
<dbReference type="Pfam" id="PF04386">
    <property type="entry name" value="SspB"/>
    <property type="match status" value="1"/>
</dbReference>
<dbReference type="InterPro" id="IPR007481">
    <property type="entry name" value="SspB"/>
</dbReference>
<dbReference type="VEuPathDB" id="VectorBase:GAUT039520"/>
<feature type="chain" id="PRO_5008399438" evidence="1">
    <location>
        <begin position="19"/>
        <end position="368"/>
    </location>
</feature>
<organism evidence="2 3">
    <name type="scientific">Glossina austeni</name>
    <name type="common">Savannah tsetse fly</name>
    <dbReference type="NCBI Taxonomy" id="7395"/>
    <lineage>
        <taxon>Eukaryota</taxon>
        <taxon>Metazoa</taxon>
        <taxon>Ecdysozoa</taxon>
        <taxon>Arthropoda</taxon>
        <taxon>Hexapoda</taxon>
        <taxon>Insecta</taxon>
        <taxon>Pterygota</taxon>
        <taxon>Neoptera</taxon>
        <taxon>Endopterygota</taxon>
        <taxon>Diptera</taxon>
        <taxon>Brachycera</taxon>
        <taxon>Muscomorpha</taxon>
        <taxon>Hippoboscoidea</taxon>
        <taxon>Glossinidae</taxon>
        <taxon>Glossina</taxon>
    </lineage>
</organism>
<keyword evidence="3" id="KW-1185">Reference proteome</keyword>
<proteinExistence type="predicted"/>
<feature type="signal peptide" evidence="1">
    <location>
        <begin position="1"/>
        <end position="18"/>
    </location>
</feature>
<accession>A0A1A9VJT5</accession>
<dbReference type="InterPro" id="IPR036760">
    <property type="entry name" value="SspB-like_sf"/>
</dbReference>
<sequence length="368" mass="40210">MKRLCVLAVLLTSSLAGAATNSASKSEDQYYAGLNFGAGWGGGFKMKPSVVFGYHHDKNSKFELEVLTDISDMFGTEKKMGASLLANYRYYPDLDIDPVKLYVSGGLGGYLQVIPFGFGEGSESKDSKPKDPGAITTSSAGEAIGAAEENKKEPSGLSLVDNILGSISYKLKVGVDYEIAPQIVGTAGVTAGGQLSGIKAKQIPDAILEGTPGNRSSPKVYVCESYMEQTDYKKLLNSAKFQVIKKTLDIISGNGFTPYLEILFFTYFNGVTMPDRLKKSYPTQMLIILQHQFYDLKVSEDKFSVSLSFQGKQERITIPFFAISEFRDKISGDVLIFSIDSDKEYKSEKCAEKLSNGSIISIDQLRDE</sequence>
<dbReference type="InterPro" id="IPR011250">
    <property type="entry name" value="OMP/PagP_B-barrel"/>
</dbReference>
<reference evidence="2" key="1">
    <citation type="submission" date="2020-05" db="UniProtKB">
        <authorList>
            <consortium name="EnsemblMetazoa"/>
        </authorList>
    </citation>
    <scope>IDENTIFICATION</scope>
    <source>
        <strain evidence="2">TTRI</strain>
    </source>
</reference>
<dbReference type="EnsemblMetazoa" id="GAUT039520-RA">
    <property type="protein sequence ID" value="GAUT039520-PA"/>
    <property type="gene ID" value="GAUT039520"/>
</dbReference>
<dbReference type="Proteomes" id="UP000078200">
    <property type="component" value="Unassembled WGS sequence"/>
</dbReference>
<dbReference type="SUPFAM" id="SSF101738">
    <property type="entry name" value="SspB-like"/>
    <property type="match status" value="1"/>
</dbReference>
<evidence type="ECO:0000313" key="2">
    <source>
        <dbReference type="EnsemblMetazoa" id="GAUT039520-PA"/>
    </source>
</evidence>